<proteinExistence type="inferred from homology"/>
<name>A0A9D6V1Q6_9BACT</name>
<comment type="caution">
    <text evidence="9">The sequence shown here is derived from an EMBL/GenBank/DDBJ whole genome shotgun (WGS) entry which is preliminary data.</text>
</comment>
<evidence type="ECO:0000256" key="2">
    <source>
        <dbReference type="ARBA" id="ARBA00022722"/>
    </source>
</evidence>
<dbReference type="GO" id="GO:0008855">
    <property type="term" value="F:exodeoxyribonuclease VII activity"/>
    <property type="evidence" value="ECO:0007669"/>
    <property type="project" value="UniProtKB-UniRule"/>
</dbReference>
<dbReference type="GO" id="GO:0003676">
    <property type="term" value="F:nucleic acid binding"/>
    <property type="evidence" value="ECO:0007669"/>
    <property type="project" value="InterPro"/>
</dbReference>
<comment type="subunit">
    <text evidence="5">Heterooligomer composed of large and small subunits.</text>
</comment>
<evidence type="ECO:0000259" key="7">
    <source>
        <dbReference type="Pfam" id="PF02601"/>
    </source>
</evidence>
<dbReference type="NCBIfam" id="TIGR00237">
    <property type="entry name" value="xseA"/>
    <property type="match status" value="1"/>
</dbReference>
<sequence length="448" mass="50319">MELPGRKIYTVSEFTEQIRELLEQRYPSVWIQGELSNLRPAPSGHMYFTLKDNAAQIRCVMFKMQNRFLKFRLQDGLQIIAWGRLSVYGPRGEYQLILDTMEPAGLGGLMLAFEQLKAKLAAEGLFDPGKRRPIPPLPKTVGLVTSSRGAVVRDMIRVLRRRFPSTNILVSPATVQGDRAPEQIIAALDRLCNAGGVDVIIVGRGGGSIEDLWAFNDERVVRSVAHCPIPIISAVGHETDVTLTDFAADLRASTPSVAAELVVPDRRDLQEAIIFLAVRLKNSMMNVLDKKSAAVGELLKRLYDPRRQIQEKRIRLDDLSARMIRAMQRKLEDRRRETEAFSVRLRPARLLRQIQTGKEECAALVNRFFRTIGNSLKDRRIAVINLAARLDSLSPIAVLARGYSIATRAETRSVVTDSRAVQIGEDLMIKLLVGDLRCRVLDKTFPEE</sequence>
<evidence type="ECO:0000256" key="5">
    <source>
        <dbReference type="HAMAP-Rule" id="MF_00378"/>
    </source>
</evidence>
<dbReference type="GO" id="GO:0005737">
    <property type="term" value="C:cytoplasm"/>
    <property type="evidence" value="ECO:0007669"/>
    <property type="project" value="UniProtKB-SubCell"/>
</dbReference>
<dbReference type="PANTHER" id="PTHR30008">
    <property type="entry name" value="EXODEOXYRIBONUCLEASE 7 LARGE SUBUNIT"/>
    <property type="match status" value="1"/>
</dbReference>
<evidence type="ECO:0000259" key="8">
    <source>
        <dbReference type="Pfam" id="PF13742"/>
    </source>
</evidence>
<keyword evidence="3 5" id="KW-0378">Hydrolase</keyword>
<dbReference type="AlphaFoldDB" id="A0A9D6V1Q6"/>
<dbReference type="Proteomes" id="UP000807825">
    <property type="component" value="Unassembled WGS sequence"/>
</dbReference>
<evidence type="ECO:0000256" key="6">
    <source>
        <dbReference type="RuleBase" id="RU004355"/>
    </source>
</evidence>
<dbReference type="Pfam" id="PF02601">
    <property type="entry name" value="Exonuc_VII_L"/>
    <property type="match status" value="1"/>
</dbReference>
<dbReference type="GO" id="GO:0009318">
    <property type="term" value="C:exodeoxyribonuclease VII complex"/>
    <property type="evidence" value="ECO:0007669"/>
    <property type="project" value="UniProtKB-UniRule"/>
</dbReference>
<keyword evidence="2 5" id="KW-0540">Nuclease</keyword>
<comment type="function">
    <text evidence="5">Bidirectionally degrades single-stranded DNA into large acid-insoluble oligonucleotides, which are then degraded further into small acid-soluble oligonucleotides.</text>
</comment>
<organism evidence="9 10">
    <name type="scientific">Desulfomonile tiedjei</name>
    <dbReference type="NCBI Taxonomy" id="2358"/>
    <lineage>
        <taxon>Bacteria</taxon>
        <taxon>Pseudomonadati</taxon>
        <taxon>Thermodesulfobacteriota</taxon>
        <taxon>Desulfomonilia</taxon>
        <taxon>Desulfomonilales</taxon>
        <taxon>Desulfomonilaceae</taxon>
        <taxon>Desulfomonile</taxon>
    </lineage>
</organism>
<evidence type="ECO:0000256" key="1">
    <source>
        <dbReference type="ARBA" id="ARBA00022490"/>
    </source>
</evidence>
<gene>
    <name evidence="5" type="primary">xseA</name>
    <name evidence="9" type="ORF">HY912_05975</name>
</gene>
<dbReference type="GO" id="GO:0006308">
    <property type="term" value="P:DNA catabolic process"/>
    <property type="evidence" value="ECO:0007669"/>
    <property type="project" value="UniProtKB-UniRule"/>
</dbReference>
<keyword evidence="4 5" id="KW-0269">Exonuclease</keyword>
<dbReference type="EC" id="3.1.11.6" evidence="5"/>
<dbReference type="Pfam" id="PF13742">
    <property type="entry name" value="tRNA_anti_2"/>
    <property type="match status" value="1"/>
</dbReference>
<evidence type="ECO:0000256" key="4">
    <source>
        <dbReference type="ARBA" id="ARBA00022839"/>
    </source>
</evidence>
<reference evidence="9" key="1">
    <citation type="submission" date="2020-07" db="EMBL/GenBank/DDBJ databases">
        <title>Huge and variable diversity of episymbiotic CPR bacteria and DPANN archaea in groundwater ecosystems.</title>
        <authorList>
            <person name="He C.Y."/>
            <person name="Keren R."/>
            <person name="Whittaker M."/>
            <person name="Farag I.F."/>
            <person name="Doudna J."/>
            <person name="Cate J.H.D."/>
            <person name="Banfield J.F."/>
        </authorList>
    </citation>
    <scope>NUCLEOTIDE SEQUENCE</scope>
    <source>
        <strain evidence="9">NC_groundwater_1664_Pr3_B-0.1um_52_9</strain>
    </source>
</reference>
<dbReference type="InterPro" id="IPR003753">
    <property type="entry name" value="Exonuc_VII_L"/>
</dbReference>
<protein>
    <recommendedName>
        <fullName evidence="5">Exodeoxyribonuclease 7 large subunit</fullName>
        <ecNumber evidence="5">3.1.11.6</ecNumber>
    </recommendedName>
    <alternativeName>
        <fullName evidence="5">Exodeoxyribonuclease VII large subunit</fullName>
        <shortName evidence="5">Exonuclease VII large subunit</shortName>
    </alternativeName>
</protein>
<comment type="catalytic activity">
    <reaction evidence="5 6">
        <text>Exonucleolytic cleavage in either 5'- to 3'- or 3'- to 5'-direction to yield nucleoside 5'-phosphates.</text>
        <dbReference type="EC" id="3.1.11.6"/>
    </reaction>
</comment>
<dbReference type="PANTHER" id="PTHR30008:SF0">
    <property type="entry name" value="EXODEOXYRIBONUCLEASE 7 LARGE SUBUNIT"/>
    <property type="match status" value="1"/>
</dbReference>
<dbReference type="CDD" id="cd04489">
    <property type="entry name" value="ExoVII_LU_OBF"/>
    <property type="match status" value="1"/>
</dbReference>
<accession>A0A9D6V1Q6</accession>
<comment type="subcellular location">
    <subcellularLocation>
        <location evidence="5 6">Cytoplasm</location>
    </subcellularLocation>
</comment>
<keyword evidence="1 5" id="KW-0963">Cytoplasm</keyword>
<feature type="domain" description="OB-fold nucleic acid binding" evidence="8">
    <location>
        <begin position="9"/>
        <end position="102"/>
    </location>
</feature>
<dbReference type="EMBL" id="JACRDE010000171">
    <property type="protein sequence ID" value="MBI5249025.1"/>
    <property type="molecule type" value="Genomic_DNA"/>
</dbReference>
<evidence type="ECO:0000256" key="3">
    <source>
        <dbReference type="ARBA" id="ARBA00022801"/>
    </source>
</evidence>
<dbReference type="HAMAP" id="MF_00378">
    <property type="entry name" value="Exonuc_7_L"/>
    <property type="match status" value="1"/>
</dbReference>
<dbReference type="InterPro" id="IPR025824">
    <property type="entry name" value="OB-fold_nuc-bd_dom"/>
</dbReference>
<evidence type="ECO:0000313" key="10">
    <source>
        <dbReference type="Proteomes" id="UP000807825"/>
    </source>
</evidence>
<feature type="domain" description="Exonuclease VII large subunit C-terminal" evidence="7">
    <location>
        <begin position="125"/>
        <end position="438"/>
    </location>
</feature>
<dbReference type="InterPro" id="IPR020579">
    <property type="entry name" value="Exonuc_VII_lsu_C"/>
</dbReference>
<comment type="similarity">
    <text evidence="5 6">Belongs to the XseA family.</text>
</comment>
<evidence type="ECO:0000313" key="9">
    <source>
        <dbReference type="EMBL" id="MBI5249025.1"/>
    </source>
</evidence>